<comment type="caution">
    <text evidence="4">The sequence shown here is derived from an EMBL/GenBank/DDBJ whole genome shotgun (WGS) entry which is preliminary data.</text>
</comment>
<name>A0A7C0Y508_DESA2</name>
<evidence type="ECO:0000256" key="1">
    <source>
        <dbReference type="ARBA" id="ARBA00022737"/>
    </source>
</evidence>
<dbReference type="Gene3D" id="1.25.40.10">
    <property type="entry name" value="Tetratricopeptide repeat domain"/>
    <property type="match status" value="1"/>
</dbReference>
<sequence>KLLERALELDPNFALAHNDLAFIYWQKKDVKKALYHLTKAITLAPEDRDIVWNCGQIMFGLGCVKDAYEVYKSYLQKHPDEVEIKQVVEELEKTIAQ</sequence>
<feature type="repeat" description="TPR" evidence="3">
    <location>
        <begin position="14"/>
        <end position="47"/>
    </location>
</feature>
<dbReference type="InterPro" id="IPR013105">
    <property type="entry name" value="TPR_2"/>
</dbReference>
<dbReference type="EMBL" id="DRBS01000260">
    <property type="protein sequence ID" value="HDD44598.1"/>
    <property type="molecule type" value="Genomic_DNA"/>
</dbReference>
<dbReference type="PANTHER" id="PTHR44366">
    <property type="entry name" value="UDP-N-ACETYLGLUCOSAMINE--PEPTIDE N-ACETYLGLUCOSAMINYLTRANSFERASE 110 KDA SUBUNIT"/>
    <property type="match status" value="1"/>
</dbReference>
<keyword evidence="2 3" id="KW-0802">TPR repeat</keyword>
<dbReference type="PANTHER" id="PTHR44366:SF1">
    <property type="entry name" value="UDP-N-ACETYLGLUCOSAMINE--PEPTIDE N-ACETYLGLUCOSAMINYLTRANSFERASE 110 KDA SUBUNIT"/>
    <property type="match status" value="1"/>
</dbReference>
<dbReference type="GO" id="GO:0006493">
    <property type="term" value="P:protein O-linked glycosylation"/>
    <property type="evidence" value="ECO:0007669"/>
    <property type="project" value="InterPro"/>
</dbReference>
<feature type="non-terminal residue" evidence="4">
    <location>
        <position position="1"/>
    </location>
</feature>
<proteinExistence type="predicted"/>
<evidence type="ECO:0000313" key="4">
    <source>
        <dbReference type="EMBL" id="HDD44598.1"/>
    </source>
</evidence>
<evidence type="ECO:0000256" key="3">
    <source>
        <dbReference type="PROSITE-ProRule" id="PRU00339"/>
    </source>
</evidence>
<accession>A0A7C0Y508</accession>
<evidence type="ECO:0000256" key="2">
    <source>
        <dbReference type="ARBA" id="ARBA00022803"/>
    </source>
</evidence>
<organism evidence="4">
    <name type="scientific">Desulfofervidus auxilii</name>
    <dbReference type="NCBI Taxonomy" id="1621989"/>
    <lineage>
        <taxon>Bacteria</taxon>
        <taxon>Pseudomonadati</taxon>
        <taxon>Thermodesulfobacteriota</taxon>
        <taxon>Candidatus Desulfofervidia</taxon>
        <taxon>Candidatus Desulfofervidales</taxon>
        <taxon>Candidatus Desulfofervidaceae</taxon>
        <taxon>Candidatus Desulfofervidus</taxon>
    </lineage>
</organism>
<dbReference type="GO" id="GO:0097363">
    <property type="term" value="F:protein O-acetylglucosaminyltransferase activity"/>
    <property type="evidence" value="ECO:0007669"/>
    <property type="project" value="TreeGrafter"/>
</dbReference>
<dbReference type="InterPro" id="IPR037919">
    <property type="entry name" value="OGT"/>
</dbReference>
<dbReference type="InterPro" id="IPR019734">
    <property type="entry name" value="TPR_rpt"/>
</dbReference>
<gene>
    <name evidence="4" type="ORF">ENG63_07050</name>
</gene>
<dbReference type="AlphaFoldDB" id="A0A7C0Y508"/>
<dbReference type="PROSITE" id="PS50005">
    <property type="entry name" value="TPR"/>
    <property type="match status" value="1"/>
</dbReference>
<dbReference type="Pfam" id="PF07719">
    <property type="entry name" value="TPR_2"/>
    <property type="match status" value="1"/>
</dbReference>
<dbReference type="InterPro" id="IPR011990">
    <property type="entry name" value="TPR-like_helical_dom_sf"/>
</dbReference>
<keyword evidence="1" id="KW-0677">Repeat</keyword>
<dbReference type="SMART" id="SM00028">
    <property type="entry name" value="TPR"/>
    <property type="match status" value="1"/>
</dbReference>
<protein>
    <submittedName>
        <fullName evidence="4">Tetratricopeptide repeat protein</fullName>
    </submittedName>
</protein>
<reference evidence="4" key="1">
    <citation type="journal article" date="2020" name="mSystems">
        <title>Genome- and Community-Level Interaction Insights into Carbon Utilization and Element Cycling Functions of Hydrothermarchaeota in Hydrothermal Sediment.</title>
        <authorList>
            <person name="Zhou Z."/>
            <person name="Liu Y."/>
            <person name="Xu W."/>
            <person name="Pan J."/>
            <person name="Luo Z.H."/>
            <person name="Li M."/>
        </authorList>
    </citation>
    <scope>NUCLEOTIDE SEQUENCE [LARGE SCALE GENOMIC DNA]</scope>
    <source>
        <strain evidence="4">HyVt-233</strain>
    </source>
</reference>
<dbReference type="SUPFAM" id="SSF48452">
    <property type="entry name" value="TPR-like"/>
    <property type="match status" value="1"/>
</dbReference>
<dbReference type="Proteomes" id="UP000886289">
    <property type="component" value="Unassembled WGS sequence"/>
</dbReference>